<name>A0A0P0LDE9_PHOVU</name>
<organism evidence="1 2">
    <name type="scientific">Phocaeicola vulgatus</name>
    <name type="common">Bacteroides vulgatus</name>
    <dbReference type="NCBI Taxonomy" id="821"/>
    <lineage>
        <taxon>Bacteria</taxon>
        <taxon>Pseudomonadati</taxon>
        <taxon>Bacteroidota</taxon>
        <taxon>Bacteroidia</taxon>
        <taxon>Bacteroidales</taxon>
        <taxon>Bacteroidaceae</taxon>
        <taxon>Phocaeicola</taxon>
    </lineage>
</organism>
<accession>A0A0P0LDE9</accession>
<sequence>MITEKQKEAVSKLCQYVDEFCKENDLSAFMVVSVSEDHPDGLEQIVGSIVTGKGDHIMGAISGTVKADKRVCMLLSMALMQAQVREANINTIPFGGGFEHELMNVA</sequence>
<reference evidence="1 2" key="2">
    <citation type="journal article" date="2016" name="Genome Biol. Evol.">
        <title>Extensive mobilome-driven genome diversification in mouse gut-associated Bacteroides vulgatus mpk.</title>
        <authorList>
            <person name="Lange A."/>
            <person name="Beier S."/>
            <person name="Steimle A."/>
            <person name="Autenrieth I.B."/>
            <person name="Huson D.H."/>
            <person name="Frick J.S."/>
        </authorList>
    </citation>
    <scope>NUCLEOTIDE SEQUENCE [LARGE SCALE GENOMIC DNA]</scope>
    <source>
        <strain evidence="2">mpk</strain>
    </source>
</reference>
<evidence type="ECO:0000313" key="1">
    <source>
        <dbReference type="EMBL" id="ALK86585.1"/>
    </source>
</evidence>
<dbReference type="Proteomes" id="UP000061587">
    <property type="component" value="Chromosome"/>
</dbReference>
<dbReference type="AlphaFoldDB" id="A0A0P0LDE9"/>
<evidence type="ECO:0000313" key="2">
    <source>
        <dbReference type="Proteomes" id="UP000061587"/>
    </source>
</evidence>
<dbReference type="EMBL" id="CP013020">
    <property type="protein sequence ID" value="ALK86585.1"/>
    <property type="molecule type" value="Genomic_DNA"/>
</dbReference>
<reference evidence="2" key="1">
    <citation type="submission" date="2015-10" db="EMBL/GenBank/DDBJ databases">
        <title>Extensive mobilome-driven genome diversification in gut-associated Bacteroides vulgatus mpk.</title>
        <authorList>
            <person name="Beier S."/>
            <person name="Lange A."/>
            <person name="Huson D.H."/>
            <person name="Frick J.-S."/>
            <person name="Autenrieth I.B."/>
        </authorList>
    </citation>
    <scope>NUCLEOTIDE SEQUENCE [LARGE SCALE GENOMIC DNA]</scope>
    <source>
        <strain evidence="2">mpk</strain>
    </source>
</reference>
<proteinExistence type="predicted"/>
<dbReference type="PATRIC" id="fig|821.40.peg.4840"/>
<protein>
    <submittedName>
        <fullName evidence="1">Uncharacterized protein</fullName>
    </submittedName>
</protein>
<gene>
    <name evidence="1" type="ORF">BvMPK_4033</name>
</gene>